<dbReference type="GO" id="GO:0016787">
    <property type="term" value="F:hydrolase activity"/>
    <property type="evidence" value="ECO:0007669"/>
    <property type="project" value="UniProtKB-KW"/>
</dbReference>
<name>A0A5N6YXX0_9EURO</name>
<dbReference type="Pfam" id="PF03171">
    <property type="entry name" value="2OG-FeII_Oxy"/>
    <property type="match status" value="1"/>
</dbReference>
<dbReference type="Proteomes" id="UP000327118">
    <property type="component" value="Unassembled WGS sequence"/>
</dbReference>
<dbReference type="SUPFAM" id="SSF51197">
    <property type="entry name" value="Clavaminate synthase-like"/>
    <property type="match status" value="1"/>
</dbReference>
<dbReference type="Pfam" id="PF07470">
    <property type="entry name" value="Glyco_hydro_88"/>
    <property type="match status" value="1"/>
</dbReference>
<dbReference type="InterPro" id="IPR027443">
    <property type="entry name" value="IPNS-like_sf"/>
</dbReference>
<dbReference type="InterPro" id="IPR012341">
    <property type="entry name" value="6hp_glycosidase-like_sf"/>
</dbReference>
<evidence type="ECO:0000256" key="1">
    <source>
        <dbReference type="ARBA" id="ARBA00022801"/>
    </source>
</evidence>
<evidence type="ECO:0000313" key="4">
    <source>
        <dbReference type="Proteomes" id="UP000327118"/>
    </source>
</evidence>
<dbReference type="PANTHER" id="PTHR33886:SF9">
    <property type="entry name" value="UNSATURATED RHAMNOGALACTURONAN HYDROLASE (EUROFUNG)"/>
    <property type="match status" value="1"/>
</dbReference>
<dbReference type="EMBL" id="ML739255">
    <property type="protein sequence ID" value="KAE8349998.1"/>
    <property type="molecule type" value="Genomic_DNA"/>
</dbReference>
<dbReference type="InterPro" id="IPR044861">
    <property type="entry name" value="IPNS-like_FE2OG_OXY"/>
</dbReference>
<dbReference type="InterPro" id="IPR052043">
    <property type="entry name" value="PolySaccharide_Degr_Enz"/>
</dbReference>
<dbReference type="Gene3D" id="1.50.10.10">
    <property type="match status" value="1"/>
</dbReference>
<dbReference type="AlphaFoldDB" id="A0A5N6YXX0"/>
<gene>
    <name evidence="3" type="ORF">BDV28DRAFT_151348</name>
</gene>
<dbReference type="GO" id="GO:0005975">
    <property type="term" value="P:carbohydrate metabolic process"/>
    <property type="evidence" value="ECO:0007669"/>
    <property type="project" value="InterPro"/>
</dbReference>
<dbReference type="Gene3D" id="2.60.120.330">
    <property type="entry name" value="B-lactam Antibiotic, Isopenicillin N Synthase, Chain"/>
    <property type="match status" value="2"/>
</dbReference>
<proteinExistence type="predicted"/>
<dbReference type="PANTHER" id="PTHR33886">
    <property type="entry name" value="UNSATURATED RHAMNOGALACTURONAN HYDROLASE (EUROFUNG)"/>
    <property type="match status" value="1"/>
</dbReference>
<dbReference type="SUPFAM" id="SSF48208">
    <property type="entry name" value="Six-hairpin glycosidases"/>
    <property type="match status" value="1"/>
</dbReference>
<dbReference type="InterPro" id="IPR008928">
    <property type="entry name" value="6-hairpin_glycosidase_sf"/>
</dbReference>
<feature type="domain" description="Isopenicillin N synthase-like Fe(2+) 2OG dioxygenase" evidence="2">
    <location>
        <begin position="174"/>
        <end position="247"/>
    </location>
</feature>
<keyword evidence="4" id="KW-1185">Reference proteome</keyword>
<dbReference type="InterPro" id="IPR010905">
    <property type="entry name" value="Glyco_hydro_88"/>
</dbReference>
<protein>
    <recommendedName>
        <fullName evidence="2">Isopenicillin N synthase-like Fe(2+) 2OG dioxygenase domain-containing protein</fullName>
    </recommendedName>
</protein>
<sequence length="407" mass="45932">MPTKLIDRYNHVPVTQENLDWAELVNVDLSQYDRQGGRQNLVKQLDHAVRHVASPTHYALPLEEKLKYYSRADLDRGEYNGYRPAGDRPLGNGVKDIVQVYNLLKFDGYHQRQHPRIPAEHIEEIEGFSRKCHNEVGEKLFDSSPSSLNFRTKTNSSGIIDTTSKARIIFATYTSTTLLFRQPVAALQILNSEGQWKWVRPQDGTISLNTGDALTTLTGGLIKSSIHRVRAPPADQAHVDRLGVSYFARELFLSLWVATVEKKLKRGAHIFRRKIDVMPHNKAGGLWHRPLTYPNQMWLDGIHMPTSLCALYIRHGSIPGTLPLGVILYSDLIDEQGLRKDGLLAHGFDYSKSAVWTAINNVLGKNLEDPETGAASLVWNRALGWYFISPVHILDSFPKSHDKSGGW</sequence>
<evidence type="ECO:0000313" key="3">
    <source>
        <dbReference type="EMBL" id="KAE8349998.1"/>
    </source>
</evidence>
<organism evidence="3 4">
    <name type="scientific">Aspergillus coremiiformis</name>
    <dbReference type="NCBI Taxonomy" id="138285"/>
    <lineage>
        <taxon>Eukaryota</taxon>
        <taxon>Fungi</taxon>
        <taxon>Dikarya</taxon>
        <taxon>Ascomycota</taxon>
        <taxon>Pezizomycotina</taxon>
        <taxon>Eurotiomycetes</taxon>
        <taxon>Eurotiomycetidae</taxon>
        <taxon>Eurotiales</taxon>
        <taxon>Aspergillaceae</taxon>
        <taxon>Aspergillus</taxon>
        <taxon>Aspergillus subgen. Circumdati</taxon>
    </lineage>
</organism>
<reference evidence="4" key="1">
    <citation type="submission" date="2019-04" db="EMBL/GenBank/DDBJ databases">
        <title>Friends and foes A comparative genomics studyof 23 Aspergillus species from section Flavi.</title>
        <authorList>
            <consortium name="DOE Joint Genome Institute"/>
            <person name="Kjaerbolling I."/>
            <person name="Vesth T."/>
            <person name="Frisvad J.C."/>
            <person name="Nybo J.L."/>
            <person name="Theobald S."/>
            <person name="Kildgaard S."/>
            <person name="Isbrandt T."/>
            <person name="Kuo A."/>
            <person name="Sato A."/>
            <person name="Lyhne E.K."/>
            <person name="Kogle M.E."/>
            <person name="Wiebenga A."/>
            <person name="Kun R.S."/>
            <person name="Lubbers R.J."/>
            <person name="Makela M.R."/>
            <person name="Barry K."/>
            <person name="Chovatia M."/>
            <person name="Clum A."/>
            <person name="Daum C."/>
            <person name="Haridas S."/>
            <person name="He G."/>
            <person name="LaButti K."/>
            <person name="Lipzen A."/>
            <person name="Mondo S."/>
            <person name="Riley R."/>
            <person name="Salamov A."/>
            <person name="Simmons B.A."/>
            <person name="Magnuson J.K."/>
            <person name="Henrissat B."/>
            <person name="Mortensen U.H."/>
            <person name="Larsen T.O."/>
            <person name="Devries R.P."/>
            <person name="Grigoriev I.V."/>
            <person name="Machida M."/>
            <person name="Baker S.E."/>
            <person name="Andersen M.R."/>
        </authorList>
    </citation>
    <scope>NUCLEOTIDE SEQUENCE [LARGE SCALE GENOMIC DNA]</scope>
    <source>
        <strain evidence="4">CBS 553.77</strain>
    </source>
</reference>
<dbReference type="OrthoDB" id="406156at2759"/>
<keyword evidence="1" id="KW-0378">Hydrolase</keyword>
<accession>A0A5N6YXX0</accession>
<evidence type="ECO:0000259" key="2">
    <source>
        <dbReference type="Pfam" id="PF03171"/>
    </source>
</evidence>